<reference evidence="2" key="1">
    <citation type="submission" date="2023-12" db="EMBL/GenBank/DDBJ databases">
        <authorList>
            <person name="Brown T."/>
        </authorList>
    </citation>
    <scope>NUCLEOTIDE SEQUENCE</scope>
</reference>
<protein>
    <submittedName>
        <fullName evidence="2">Uncharacterized protein</fullName>
    </submittedName>
</protein>
<accession>A0ABN9ZRA6</accession>
<dbReference type="Proteomes" id="UP001314169">
    <property type="component" value="Chromosome 2"/>
</dbReference>
<evidence type="ECO:0000313" key="3">
    <source>
        <dbReference type="Proteomes" id="UP001314169"/>
    </source>
</evidence>
<name>A0ABN9ZRA6_PIPNA</name>
<dbReference type="EMBL" id="OY882859">
    <property type="protein sequence ID" value="CAK6440793.1"/>
    <property type="molecule type" value="Genomic_DNA"/>
</dbReference>
<proteinExistence type="predicted"/>
<sequence length="75" mass="7476">MWAAGRWAAARPPSDAWLPADGSARSRPSSGSVSALPADAPRAGAGGVVLAVPAAGLQQLHLVAAVSARPPELRV</sequence>
<evidence type="ECO:0000313" key="2">
    <source>
        <dbReference type="EMBL" id="CAK6440793.1"/>
    </source>
</evidence>
<feature type="compositionally biased region" description="Low complexity" evidence="1">
    <location>
        <begin position="1"/>
        <end position="13"/>
    </location>
</feature>
<feature type="compositionally biased region" description="Low complexity" evidence="1">
    <location>
        <begin position="22"/>
        <end position="38"/>
    </location>
</feature>
<keyword evidence="3" id="KW-1185">Reference proteome</keyword>
<organism evidence="2 3">
    <name type="scientific">Pipistrellus nathusii</name>
    <name type="common">Nathusius' pipistrelle</name>
    <dbReference type="NCBI Taxonomy" id="59473"/>
    <lineage>
        <taxon>Eukaryota</taxon>
        <taxon>Metazoa</taxon>
        <taxon>Chordata</taxon>
        <taxon>Craniata</taxon>
        <taxon>Vertebrata</taxon>
        <taxon>Euteleostomi</taxon>
        <taxon>Mammalia</taxon>
        <taxon>Eutheria</taxon>
        <taxon>Laurasiatheria</taxon>
        <taxon>Chiroptera</taxon>
        <taxon>Yangochiroptera</taxon>
        <taxon>Vespertilionidae</taxon>
        <taxon>Pipistrellus</taxon>
    </lineage>
</organism>
<gene>
    <name evidence="2" type="ORF">MPIPNATIZW_LOCUS9099</name>
</gene>
<evidence type="ECO:0000256" key="1">
    <source>
        <dbReference type="SAM" id="MobiDB-lite"/>
    </source>
</evidence>
<feature type="region of interest" description="Disordered" evidence="1">
    <location>
        <begin position="1"/>
        <end position="38"/>
    </location>
</feature>